<dbReference type="EMBL" id="ATJV01000070">
    <property type="protein sequence ID" value="EPZ14777.1"/>
    <property type="molecule type" value="Genomic_DNA"/>
</dbReference>
<dbReference type="FunFam" id="3.40.50.720:FF:000084">
    <property type="entry name" value="Short-chain dehydrogenase reductase"/>
    <property type="match status" value="1"/>
</dbReference>
<reference evidence="7 8" key="1">
    <citation type="submission" date="2013-06" db="EMBL/GenBank/DDBJ databases">
        <title>Draft genome sequence of Thauera terpenica.</title>
        <authorList>
            <person name="Liu B."/>
            <person name="Frostegard A.H."/>
            <person name="Shapleigh J.P."/>
        </authorList>
    </citation>
    <scope>NUCLEOTIDE SEQUENCE [LARGE SCALE GENOMIC DNA]</scope>
    <source>
        <strain evidence="7 8">58Eu</strain>
    </source>
</reference>
<dbReference type="PROSITE" id="PS00061">
    <property type="entry name" value="ADH_SHORT"/>
    <property type="match status" value="1"/>
</dbReference>
<comment type="similarity">
    <text evidence="1">Belongs to the short-chain dehydrogenases/reductases (SDR) family.</text>
</comment>
<name>S9ZMP1_9RHOO</name>
<keyword evidence="2" id="KW-0560">Oxidoreductase</keyword>
<dbReference type="InterPro" id="IPR057326">
    <property type="entry name" value="KR_dom"/>
</dbReference>
<dbReference type="PRINTS" id="PR00081">
    <property type="entry name" value="GDHRDH"/>
</dbReference>
<dbReference type="PANTHER" id="PTHR43180:SF28">
    <property type="entry name" value="NAD(P)-BINDING ROSSMANN-FOLD SUPERFAMILY PROTEIN"/>
    <property type="match status" value="1"/>
</dbReference>
<dbReference type="STRING" id="1348657.M622_04805"/>
<dbReference type="PRINTS" id="PR00080">
    <property type="entry name" value="SDRFAMILY"/>
</dbReference>
<organism evidence="7 8">
    <name type="scientific">Thauera terpenica 58Eu</name>
    <dbReference type="NCBI Taxonomy" id="1348657"/>
    <lineage>
        <taxon>Bacteria</taxon>
        <taxon>Pseudomonadati</taxon>
        <taxon>Pseudomonadota</taxon>
        <taxon>Betaproteobacteria</taxon>
        <taxon>Rhodocyclales</taxon>
        <taxon>Zoogloeaceae</taxon>
        <taxon>Thauera</taxon>
    </lineage>
</organism>
<dbReference type="SUPFAM" id="SSF51735">
    <property type="entry name" value="NAD(P)-binding Rossmann-fold domains"/>
    <property type="match status" value="1"/>
</dbReference>
<dbReference type="PANTHER" id="PTHR43180">
    <property type="entry name" value="3-OXOACYL-(ACYL-CARRIER-PROTEIN) REDUCTASE (AFU_ORTHOLOGUE AFUA_6G11210)"/>
    <property type="match status" value="1"/>
</dbReference>
<protein>
    <recommendedName>
        <fullName evidence="6">Ketoreductase domain-containing protein</fullName>
    </recommendedName>
</protein>
<evidence type="ECO:0000256" key="4">
    <source>
        <dbReference type="ARBA" id="ARBA00023098"/>
    </source>
</evidence>
<dbReference type="Pfam" id="PF13561">
    <property type="entry name" value="adh_short_C2"/>
    <property type="match status" value="1"/>
</dbReference>
<dbReference type="GO" id="GO:0008202">
    <property type="term" value="P:steroid metabolic process"/>
    <property type="evidence" value="ECO:0007669"/>
    <property type="project" value="UniProtKB-KW"/>
</dbReference>
<dbReference type="NCBIfam" id="NF005559">
    <property type="entry name" value="PRK07231.1"/>
    <property type="match status" value="1"/>
</dbReference>
<keyword evidence="5" id="KW-0753">Steroid metabolism</keyword>
<dbReference type="GO" id="GO:0016491">
    <property type="term" value="F:oxidoreductase activity"/>
    <property type="evidence" value="ECO:0007669"/>
    <property type="project" value="UniProtKB-KW"/>
</dbReference>
<gene>
    <name evidence="7" type="ORF">M622_04805</name>
</gene>
<dbReference type="eggNOG" id="COG1028">
    <property type="taxonomic scope" value="Bacteria"/>
</dbReference>
<keyword evidence="3" id="KW-0520">NAD</keyword>
<accession>S9ZMP1</accession>
<dbReference type="InterPro" id="IPR036291">
    <property type="entry name" value="NAD(P)-bd_dom_sf"/>
</dbReference>
<proteinExistence type="inferred from homology"/>
<evidence type="ECO:0000256" key="2">
    <source>
        <dbReference type="ARBA" id="ARBA00023002"/>
    </source>
</evidence>
<comment type="caution">
    <text evidence="7">The sequence shown here is derived from an EMBL/GenBank/DDBJ whole genome shotgun (WGS) entry which is preliminary data.</text>
</comment>
<evidence type="ECO:0000256" key="1">
    <source>
        <dbReference type="ARBA" id="ARBA00006484"/>
    </source>
</evidence>
<dbReference type="Proteomes" id="UP000015455">
    <property type="component" value="Unassembled WGS sequence"/>
</dbReference>
<dbReference type="InterPro" id="IPR020904">
    <property type="entry name" value="Sc_DH/Rdtase_CS"/>
</dbReference>
<evidence type="ECO:0000259" key="6">
    <source>
        <dbReference type="SMART" id="SM00822"/>
    </source>
</evidence>
<evidence type="ECO:0000256" key="5">
    <source>
        <dbReference type="ARBA" id="ARBA00023221"/>
    </source>
</evidence>
<dbReference type="SMART" id="SM00822">
    <property type="entry name" value="PKS_KR"/>
    <property type="match status" value="1"/>
</dbReference>
<keyword evidence="4" id="KW-0443">Lipid metabolism</keyword>
<dbReference type="InterPro" id="IPR002347">
    <property type="entry name" value="SDR_fam"/>
</dbReference>
<dbReference type="PATRIC" id="fig|1348657.5.peg.2716"/>
<evidence type="ECO:0000313" key="7">
    <source>
        <dbReference type="EMBL" id="EPZ14777.1"/>
    </source>
</evidence>
<feature type="domain" description="Ketoreductase" evidence="6">
    <location>
        <begin position="7"/>
        <end position="173"/>
    </location>
</feature>
<keyword evidence="8" id="KW-1185">Reference proteome</keyword>
<evidence type="ECO:0000313" key="8">
    <source>
        <dbReference type="Proteomes" id="UP000015455"/>
    </source>
</evidence>
<dbReference type="Gene3D" id="3.40.50.720">
    <property type="entry name" value="NAD(P)-binding Rossmann-like Domain"/>
    <property type="match status" value="1"/>
</dbReference>
<sequence>MKRFADKVVFVSGAARGQGEAEARLFIAEGAKVVIADVLDEDGARLAQELGPDALYLHLDVTQGAQWDAAVSKTLEHFGRLDVLVNNAGILRWGQIEDMSLEEYMAVISVNQVGCWLGMKAVLAALKSVGGGAIVNTSSVSGFVGMGGLSAYTASKFAVRGMTKCAALEFGRYNIRVNSVHPGGIDTAMVRGPDGELGDTHKSLPIPRVGTVDEVARMVAFLASDEASYTTGSEFIIDGGMTAGFNVVE</sequence>
<dbReference type="RefSeq" id="WP_021250119.1">
    <property type="nucleotide sequence ID" value="NZ_ATJV01000070.1"/>
</dbReference>
<dbReference type="AlphaFoldDB" id="S9ZMP1"/>
<dbReference type="OrthoDB" id="6823797at2"/>
<evidence type="ECO:0000256" key="3">
    <source>
        <dbReference type="ARBA" id="ARBA00023027"/>
    </source>
</evidence>